<proteinExistence type="inferred from homology"/>
<dbReference type="InterPro" id="IPR006076">
    <property type="entry name" value="FAD-dep_OxRdtase"/>
</dbReference>
<dbReference type="AlphaFoldDB" id="A0AAW1QG00"/>
<comment type="caution">
    <text evidence="10">The sequence shown here is derived from an EMBL/GenBank/DDBJ whole genome shotgun (WGS) entry which is preliminary data.</text>
</comment>
<organism evidence="10 11">
    <name type="scientific">[Myrmecia] bisecta</name>
    <dbReference type="NCBI Taxonomy" id="41462"/>
    <lineage>
        <taxon>Eukaryota</taxon>
        <taxon>Viridiplantae</taxon>
        <taxon>Chlorophyta</taxon>
        <taxon>core chlorophytes</taxon>
        <taxon>Trebouxiophyceae</taxon>
        <taxon>Trebouxiales</taxon>
        <taxon>Trebouxiaceae</taxon>
        <taxon>Myrmecia</taxon>
    </lineage>
</organism>
<name>A0AAW1QG00_9CHLO</name>
<dbReference type="Proteomes" id="UP001489004">
    <property type="component" value="Unassembled WGS sequence"/>
</dbReference>
<evidence type="ECO:0000256" key="8">
    <source>
        <dbReference type="ARBA" id="ARBA00041137"/>
    </source>
</evidence>
<reference evidence="10 11" key="1">
    <citation type="journal article" date="2024" name="Nat. Commun.">
        <title>Phylogenomics reveals the evolutionary origins of lichenization in chlorophyte algae.</title>
        <authorList>
            <person name="Puginier C."/>
            <person name="Libourel C."/>
            <person name="Otte J."/>
            <person name="Skaloud P."/>
            <person name="Haon M."/>
            <person name="Grisel S."/>
            <person name="Petersen M."/>
            <person name="Berrin J.G."/>
            <person name="Delaux P.M."/>
            <person name="Dal Grande F."/>
            <person name="Keller J."/>
        </authorList>
    </citation>
    <scope>NUCLEOTIDE SEQUENCE [LARGE SCALE GENOMIC DNA]</scope>
    <source>
        <strain evidence="10 11">SAG 2043</strain>
    </source>
</reference>
<sequence>MLASLRHARGWLRQESSTSNAVDAVVIGAGVVGLAVAQSLAQAGREVVVLEAANAVGTETSSRNSEIIHAGIYYPPGTLKARLCLEGNARLYEYCDSHAVPYKRLGKLLVATNAAQIPKLKHLQETGQRNGVKGLEWLDQEEVREMEPALHCVAALHSASTGVVDSHTLMLAYQGEAEAHGASVAYNSRLISGDVGGAVKTLVVEDVVSGERSSLACRMVVNAAGLHSQAVAGRLQGLPSSMIPPRYLARGCYFSLSGKSPFSRLIYPVPEDGGLGVHLTLDLGGQAKFGPDVEWVDRIDYTVDPARAASFYPAVRHYWPELKDGALQPSYAGIRPKLHRPGEPPADFMVQGPKEHGVNGLVNLFGIESPGLTSSLSIADLVKSKLL</sequence>
<dbReference type="Pfam" id="PF01266">
    <property type="entry name" value="DAO"/>
    <property type="match status" value="1"/>
</dbReference>
<feature type="domain" description="FAD dependent oxidoreductase" evidence="9">
    <location>
        <begin position="23"/>
        <end position="382"/>
    </location>
</feature>
<gene>
    <name evidence="10" type="ORF">WJX72_009503</name>
</gene>
<keyword evidence="3" id="KW-0274">FAD</keyword>
<evidence type="ECO:0000256" key="6">
    <source>
        <dbReference type="ARBA" id="ARBA00037941"/>
    </source>
</evidence>
<evidence type="ECO:0000313" key="11">
    <source>
        <dbReference type="Proteomes" id="UP001489004"/>
    </source>
</evidence>
<evidence type="ECO:0000256" key="1">
    <source>
        <dbReference type="ARBA" id="ARBA00001974"/>
    </source>
</evidence>
<dbReference type="Gene3D" id="3.30.9.10">
    <property type="entry name" value="D-Amino Acid Oxidase, subunit A, domain 2"/>
    <property type="match status" value="1"/>
</dbReference>
<dbReference type="SUPFAM" id="SSF51905">
    <property type="entry name" value="FAD/NAD(P)-binding domain"/>
    <property type="match status" value="1"/>
</dbReference>
<protein>
    <recommendedName>
        <fullName evidence="8">L-2-hydroxyglutarate dehydrogenase, mitochondrial</fullName>
        <ecNumber evidence="7">1.1.99.2</ecNumber>
    </recommendedName>
</protein>
<evidence type="ECO:0000256" key="4">
    <source>
        <dbReference type="ARBA" id="ARBA00023002"/>
    </source>
</evidence>
<comment type="catalytic activity">
    <reaction evidence="5">
        <text>(S)-2-hydroxyglutarate + A = 2-oxoglutarate + AH2</text>
        <dbReference type="Rhea" id="RHEA:21252"/>
        <dbReference type="ChEBI" id="CHEBI:13193"/>
        <dbReference type="ChEBI" id="CHEBI:16782"/>
        <dbReference type="ChEBI" id="CHEBI:16810"/>
        <dbReference type="ChEBI" id="CHEBI:17499"/>
        <dbReference type="EC" id="1.1.99.2"/>
    </reaction>
</comment>
<comment type="similarity">
    <text evidence="6">Belongs to the L2HGDH family.</text>
</comment>
<dbReference type="PANTHER" id="PTHR43104:SF4">
    <property type="entry name" value="L-2-HYDROXYGLUTARATE DEHYDROGENASE, MITOCHONDRIAL"/>
    <property type="match status" value="1"/>
</dbReference>
<comment type="cofactor">
    <cofactor evidence="1">
        <name>FAD</name>
        <dbReference type="ChEBI" id="CHEBI:57692"/>
    </cofactor>
</comment>
<keyword evidence="4" id="KW-0560">Oxidoreductase</keyword>
<dbReference type="Gene3D" id="3.50.50.60">
    <property type="entry name" value="FAD/NAD(P)-binding domain"/>
    <property type="match status" value="1"/>
</dbReference>
<evidence type="ECO:0000313" key="10">
    <source>
        <dbReference type="EMBL" id="KAK9820366.1"/>
    </source>
</evidence>
<dbReference type="EMBL" id="JALJOR010000003">
    <property type="protein sequence ID" value="KAK9820366.1"/>
    <property type="molecule type" value="Genomic_DNA"/>
</dbReference>
<dbReference type="InterPro" id="IPR036188">
    <property type="entry name" value="FAD/NAD-bd_sf"/>
</dbReference>
<dbReference type="GO" id="GO:0047545">
    <property type="term" value="F:(S)-2-hydroxyglutarate dehydrogenase activity"/>
    <property type="evidence" value="ECO:0007669"/>
    <property type="project" value="UniProtKB-EC"/>
</dbReference>
<keyword evidence="2" id="KW-0285">Flavoprotein</keyword>
<dbReference type="PANTHER" id="PTHR43104">
    <property type="entry name" value="L-2-HYDROXYGLUTARATE DEHYDROGENASE, MITOCHONDRIAL"/>
    <property type="match status" value="1"/>
</dbReference>
<keyword evidence="11" id="KW-1185">Reference proteome</keyword>
<accession>A0AAW1QG00</accession>
<evidence type="ECO:0000256" key="2">
    <source>
        <dbReference type="ARBA" id="ARBA00022630"/>
    </source>
</evidence>
<evidence type="ECO:0000256" key="5">
    <source>
        <dbReference type="ARBA" id="ARBA00036066"/>
    </source>
</evidence>
<dbReference type="EC" id="1.1.99.2" evidence="7"/>
<evidence type="ECO:0000259" key="9">
    <source>
        <dbReference type="Pfam" id="PF01266"/>
    </source>
</evidence>
<evidence type="ECO:0000256" key="7">
    <source>
        <dbReference type="ARBA" id="ARBA00038878"/>
    </source>
</evidence>
<evidence type="ECO:0000256" key="3">
    <source>
        <dbReference type="ARBA" id="ARBA00022827"/>
    </source>
</evidence>